<protein>
    <submittedName>
        <fullName evidence="1">Uncharacterized protein</fullName>
    </submittedName>
</protein>
<keyword evidence="2" id="KW-1185">Reference proteome</keyword>
<evidence type="ECO:0000313" key="2">
    <source>
        <dbReference type="Proteomes" id="UP001259347"/>
    </source>
</evidence>
<dbReference type="EMBL" id="JAVDUM010000017">
    <property type="protein sequence ID" value="MDR6868737.1"/>
    <property type="molecule type" value="Genomic_DNA"/>
</dbReference>
<proteinExistence type="predicted"/>
<dbReference type="RefSeq" id="WP_310022855.1">
    <property type="nucleotide sequence ID" value="NZ_JAVDUM010000017.1"/>
</dbReference>
<gene>
    <name evidence="1" type="ORF">J2Y69_003361</name>
</gene>
<dbReference type="Proteomes" id="UP001259347">
    <property type="component" value="Unassembled WGS sequence"/>
</dbReference>
<name>A0ABU1SGK3_9MICO</name>
<accession>A0ABU1SGK3</accession>
<comment type="caution">
    <text evidence="1">The sequence shown here is derived from an EMBL/GenBank/DDBJ whole genome shotgun (WGS) entry which is preliminary data.</text>
</comment>
<evidence type="ECO:0000313" key="1">
    <source>
        <dbReference type="EMBL" id="MDR6868737.1"/>
    </source>
</evidence>
<organism evidence="1 2">
    <name type="scientific">Microbacterium resistens</name>
    <dbReference type="NCBI Taxonomy" id="156977"/>
    <lineage>
        <taxon>Bacteria</taxon>
        <taxon>Bacillati</taxon>
        <taxon>Actinomycetota</taxon>
        <taxon>Actinomycetes</taxon>
        <taxon>Micrococcales</taxon>
        <taxon>Microbacteriaceae</taxon>
        <taxon>Microbacterium</taxon>
    </lineage>
</organism>
<sequence>MNTQHPLQRAYHFRQPHVLVSLTPADVDGSLEADTLDEVRQLRRGLITAFSEVSKAIRSEKRRLRREKRETRDIARAAAYAEAAPNGVPRGASVIDIPEAHE</sequence>
<reference evidence="1 2" key="1">
    <citation type="submission" date="2023-07" db="EMBL/GenBank/DDBJ databases">
        <title>Sorghum-associated microbial communities from plants grown in Nebraska, USA.</title>
        <authorList>
            <person name="Schachtman D."/>
        </authorList>
    </citation>
    <scope>NUCLEOTIDE SEQUENCE [LARGE SCALE GENOMIC DNA]</scope>
    <source>
        <strain evidence="1 2">2980</strain>
    </source>
</reference>